<dbReference type="RefSeq" id="WP_035313981.1">
    <property type="nucleotide sequence ID" value="NZ_AODH01000016.1"/>
</dbReference>
<dbReference type="Proteomes" id="UP000019243">
    <property type="component" value="Unassembled WGS sequence"/>
</dbReference>
<name>W7D5W8_9LIST</name>
<sequence length="127" mass="14654">MYAYFDVYADIFARIKQRGHDVHHLLPTAQVRLPMLTMTTQNNADILVPPSEKTTQLTIVCYEKASEPESLIDLMEDVLGELLREGHDQLPWEISRCRMKVDYQWLENKAVVAGQLTIVLPLTKRTQ</sequence>
<dbReference type="EMBL" id="AODH01000016">
    <property type="protein sequence ID" value="EUJ40683.1"/>
    <property type="molecule type" value="Genomic_DNA"/>
</dbReference>
<accession>W7D5W8</accession>
<reference evidence="1 2" key="1">
    <citation type="submission" date="2012-12" db="EMBL/GenBank/DDBJ databases">
        <title>Novel taxa of Listeriaceae from agricultural environments in the United States.</title>
        <authorList>
            <person name="den Bakker H.C."/>
            <person name="Allred A."/>
            <person name="Warchocki S."/>
            <person name="Wright E.M."/>
            <person name="Burrell A."/>
            <person name="Nightingale K.K."/>
            <person name="Kephart D."/>
            <person name="Wiedmann M."/>
        </authorList>
    </citation>
    <scope>NUCLEOTIDE SEQUENCE [LARGE SCALE GENOMIC DNA]</scope>
    <source>
        <strain evidence="1 2">FSL F6-1037</strain>
    </source>
</reference>
<gene>
    <name evidence="1" type="ORF">BCAMP_04817</name>
</gene>
<organism evidence="1 2">
    <name type="scientific">Brochothrix campestris FSL F6-1037</name>
    <dbReference type="NCBI Taxonomy" id="1265861"/>
    <lineage>
        <taxon>Bacteria</taxon>
        <taxon>Bacillati</taxon>
        <taxon>Bacillota</taxon>
        <taxon>Bacilli</taxon>
        <taxon>Bacillales</taxon>
        <taxon>Listeriaceae</taxon>
        <taxon>Brochothrix</taxon>
    </lineage>
</organism>
<dbReference type="AlphaFoldDB" id="W7D5W8"/>
<proteinExistence type="predicted"/>
<protein>
    <recommendedName>
        <fullName evidence="3">Phage protein</fullName>
    </recommendedName>
</protein>
<evidence type="ECO:0000313" key="2">
    <source>
        <dbReference type="Proteomes" id="UP000019243"/>
    </source>
</evidence>
<evidence type="ECO:0000313" key="1">
    <source>
        <dbReference type="EMBL" id="EUJ40683.1"/>
    </source>
</evidence>
<evidence type="ECO:0008006" key="3">
    <source>
        <dbReference type="Google" id="ProtNLM"/>
    </source>
</evidence>
<keyword evidence="2" id="KW-1185">Reference proteome</keyword>
<comment type="caution">
    <text evidence="1">The sequence shown here is derived from an EMBL/GenBank/DDBJ whole genome shotgun (WGS) entry which is preliminary data.</text>
</comment>